<keyword evidence="2" id="KW-0472">Membrane</keyword>
<protein>
    <recommendedName>
        <fullName evidence="5">Tat pathway signal sequence</fullName>
    </recommendedName>
</protein>
<dbReference type="EMBL" id="SRPY01001124">
    <property type="protein sequence ID" value="KAG5914387.1"/>
    <property type="molecule type" value="Genomic_DNA"/>
</dbReference>
<accession>A0A8K0J5B6</accession>
<evidence type="ECO:0008006" key="5">
    <source>
        <dbReference type="Google" id="ProtNLM"/>
    </source>
</evidence>
<feature type="region of interest" description="Disordered" evidence="1">
    <location>
        <begin position="1"/>
        <end position="55"/>
    </location>
</feature>
<keyword evidence="4" id="KW-1185">Reference proteome</keyword>
<dbReference type="OrthoDB" id="5296155at2759"/>
<proteinExistence type="predicted"/>
<keyword evidence="2" id="KW-1133">Transmembrane helix</keyword>
<dbReference type="Proteomes" id="UP000811619">
    <property type="component" value="Unassembled WGS sequence"/>
</dbReference>
<feature type="region of interest" description="Disordered" evidence="1">
    <location>
        <begin position="76"/>
        <end position="102"/>
    </location>
</feature>
<feature type="compositionally biased region" description="Polar residues" evidence="1">
    <location>
        <begin position="89"/>
        <end position="100"/>
    </location>
</feature>
<gene>
    <name evidence="3" type="ORF">E4U42_000520</name>
</gene>
<evidence type="ECO:0000313" key="3">
    <source>
        <dbReference type="EMBL" id="KAG5914387.1"/>
    </source>
</evidence>
<comment type="caution">
    <text evidence="3">The sequence shown here is derived from an EMBL/GenBank/DDBJ whole genome shotgun (WGS) entry which is preliminary data.</text>
</comment>
<organism evidence="3 4">
    <name type="scientific">Claviceps africana</name>
    <dbReference type="NCBI Taxonomy" id="83212"/>
    <lineage>
        <taxon>Eukaryota</taxon>
        <taxon>Fungi</taxon>
        <taxon>Dikarya</taxon>
        <taxon>Ascomycota</taxon>
        <taxon>Pezizomycotina</taxon>
        <taxon>Sordariomycetes</taxon>
        <taxon>Hypocreomycetidae</taxon>
        <taxon>Hypocreales</taxon>
        <taxon>Clavicipitaceae</taxon>
        <taxon>Claviceps</taxon>
    </lineage>
</organism>
<feature type="compositionally biased region" description="Low complexity" evidence="1">
    <location>
        <begin position="33"/>
        <end position="42"/>
    </location>
</feature>
<sequence length="394" mass="42590">MDRDTAPEMPSTARALSASTMDGCRSTEDGLPAEVVAAGADASADKSPPVAVPLRAAPPPLKLHIVTDFQQRAYNPGALPRQPLRIPRKQSQQSMPSASPVSVLHRASCGSSSTITSTGYMSSPYAADWTRGKTRRTCLASPGGGELDEKQWHAHRGRSRRFLLTIGVVTVVVLVTLAIALPLGLRNKVSTQGRQTDDDKDDASGALFPAGSFLLKTSLHKTEAGCTSKNTTWTCDPVRPGDPSVFYWDIVQLNYYTYVVTSTDNPFGPDFHNVSMRVRDYNKPTERLEFSFAMNKTVTPSDAGSPTNRAAKCTYVDTTFQATLYTRKRGTSFFDPPRRHAKDAAWPGDVQIVQSLPSTAGQPMCRDASNNLIADVAAGIGTCQCQYGNANGWP</sequence>
<reference evidence="3" key="1">
    <citation type="journal article" date="2020" name="bioRxiv">
        <title>Whole genome comparisons of ergot fungi reveals the divergence and evolution of species within the genus Claviceps are the result of varying mechanisms driving genome evolution and host range expansion.</title>
        <authorList>
            <person name="Wyka S.A."/>
            <person name="Mondo S.J."/>
            <person name="Liu M."/>
            <person name="Dettman J."/>
            <person name="Nalam V."/>
            <person name="Broders K.D."/>
        </authorList>
    </citation>
    <scope>NUCLEOTIDE SEQUENCE</scope>
    <source>
        <strain evidence="3">CCC 489</strain>
    </source>
</reference>
<keyword evidence="2" id="KW-0812">Transmembrane</keyword>
<evidence type="ECO:0000256" key="1">
    <source>
        <dbReference type="SAM" id="MobiDB-lite"/>
    </source>
</evidence>
<feature type="transmembrane region" description="Helical" evidence="2">
    <location>
        <begin position="162"/>
        <end position="185"/>
    </location>
</feature>
<dbReference type="AlphaFoldDB" id="A0A8K0J5B6"/>
<name>A0A8K0J5B6_9HYPO</name>
<evidence type="ECO:0000256" key="2">
    <source>
        <dbReference type="SAM" id="Phobius"/>
    </source>
</evidence>
<evidence type="ECO:0000313" key="4">
    <source>
        <dbReference type="Proteomes" id="UP000811619"/>
    </source>
</evidence>